<accession>A0A7J4TJ56</accession>
<evidence type="ECO:0008006" key="4">
    <source>
        <dbReference type="Google" id="ProtNLM"/>
    </source>
</evidence>
<keyword evidence="1" id="KW-1133">Transmembrane helix</keyword>
<feature type="transmembrane region" description="Helical" evidence="1">
    <location>
        <begin position="45"/>
        <end position="63"/>
    </location>
</feature>
<evidence type="ECO:0000256" key="1">
    <source>
        <dbReference type="SAM" id="Phobius"/>
    </source>
</evidence>
<evidence type="ECO:0000313" key="2">
    <source>
        <dbReference type="EMBL" id="HII84380.1"/>
    </source>
</evidence>
<keyword evidence="1" id="KW-0812">Transmembrane</keyword>
<evidence type="ECO:0000313" key="3">
    <source>
        <dbReference type="Proteomes" id="UP000586031"/>
    </source>
</evidence>
<comment type="caution">
    <text evidence="2">The sequence shown here is derived from an EMBL/GenBank/DDBJ whole genome shotgun (WGS) entry which is preliminary data.</text>
</comment>
<protein>
    <recommendedName>
        <fullName evidence="4">DUF2178 domain-containing protein</fullName>
    </recommendedName>
</protein>
<feature type="transmembrane region" description="Helical" evidence="1">
    <location>
        <begin position="109"/>
        <end position="128"/>
    </location>
</feature>
<name>A0A7J4TJ56_9EURY</name>
<proteinExistence type="predicted"/>
<feature type="transmembrane region" description="Helical" evidence="1">
    <location>
        <begin position="84"/>
        <end position="103"/>
    </location>
</feature>
<keyword evidence="1" id="KW-0472">Membrane</keyword>
<sequence length="136" mass="15423">MVIAKPEWFKNKKGFFSYDMTWQGAVYLISIVSLILIGMMLPQNIITTITITGLFLFLFFDMTNASMKSMDERDKMHYSVAMRNAAWGMIITMIIISTIMSSFNGTKANLGILIIVTALVGGIINFITRYKLEKED</sequence>
<organism evidence="2 3">
    <name type="scientific">Methanobacterium subterraneum</name>
    <dbReference type="NCBI Taxonomy" id="59277"/>
    <lineage>
        <taxon>Archaea</taxon>
        <taxon>Methanobacteriati</taxon>
        <taxon>Methanobacteriota</taxon>
        <taxon>Methanomada group</taxon>
        <taxon>Methanobacteria</taxon>
        <taxon>Methanobacteriales</taxon>
        <taxon>Methanobacteriaceae</taxon>
        <taxon>Methanobacterium</taxon>
    </lineage>
</organism>
<dbReference type="Proteomes" id="UP000586031">
    <property type="component" value="Unassembled WGS sequence"/>
</dbReference>
<feature type="transmembrane region" description="Helical" evidence="1">
    <location>
        <begin position="20"/>
        <end position="39"/>
    </location>
</feature>
<dbReference type="AlphaFoldDB" id="A0A7J4TJ56"/>
<dbReference type="EMBL" id="DUHE01000165">
    <property type="protein sequence ID" value="HII84380.1"/>
    <property type="molecule type" value="Genomic_DNA"/>
</dbReference>
<gene>
    <name evidence="2" type="ORF">HA271_05990</name>
</gene>
<reference evidence="3" key="1">
    <citation type="journal article" date="2020" name="bioRxiv">
        <title>A rank-normalized archaeal taxonomy based on genome phylogeny resolves widespread incomplete and uneven classifications.</title>
        <authorList>
            <person name="Rinke C."/>
            <person name="Chuvochina M."/>
            <person name="Mussig A.J."/>
            <person name="Chaumeil P.-A."/>
            <person name="Waite D.W."/>
            <person name="Whitman W.B."/>
            <person name="Parks D.H."/>
            <person name="Hugenholtz P."/>
        </authorList>
    </citation>
    <scope>NUCLEOTIDE SEQUENCE [LARGE SCALE GENOMIC DNA]</scope>
</reference>